<evidence type="ECO:0000259" key="2">
    <source>
        <dbReference type="Pfam" id="PF10545"/>
    </source>
</evidence>
<comment type="caution">
    <text evidence="3">The sequence shown here is derived from an EMBL/GenBank/DDBJ whole genome shotgun (WGS) entry which is preliminary data.</text>
</comment>
<keyword evidence="4" id="KW-1185">Reference proteome</keyword>
<reference evidence="3 4" key="1">
    <citation type="submission" date="2024-05" db="EMBL/GenBank/DDBJ databases">
        <title>Genetic variation in Jamaican populations of the coffee berry borer (Hypothenemus hampei).</title>
        <authorList>
            <person name="Errbii M."/>
            <person name="Myrie A."/>
        </authorList>
    </citation>
    <scope>NUCLEOTIDE SEQUENCE [LARGE SCALE GENOMIC DNA]</scope>
    <source>
        <strain evidence="3">JA-Hopewell-2020-01-JO</strain>
        <tissue evidence="3">Whole body</tissue>
    </source>
</reference>
<accession>A0ABD1EGZ2</accession>
<feature type="compositionally biased region" description="Polar residues" evidence="1">
    <location>
        <begin position="157"/>
        <end position="168"/>
    </location>
</feature>
<dbReference type="PANTHER" id="PTHR12243">
    <property type="entry name" value="MADF DOMAIN TRANSCRIPTION FACTOR"/>
    <property type="match status" value="1"/>
</dbReference>
<dbReference type="EMBL" id="JBDJPC010000007">
    <property type="protein sequence ID" value="KAL1493965.1"/>
    <property type="molecule type" value="Genomic_DNA"/>
</dbReference>
<organism evidence="3 4">
    <name type="scientific">Hypothenemus hampei</name>
    <name type="common">Coffee berry borer</name>
    <dbReference type="NCBI Taxonomy" id="57062"/>
    <lineage>
        <taxon>Eukaryota</taxon>
        <taxon>Metazoa</taxon>
        <taxon>Ecdysozoa</taxon>
        <taxon>Arthropoda</taxon>
        <taxon>Hexapoda</taxon>
        <taxon>Insecta</taxon>
        <taxon>Pterygota</taxon>
        <taxon>Neoptera</taxon>
        <taxon>Endopterygota</taxon>
        <taxon>Coleoptera</taxon>
        <taxon>Polyphaga</taxon>
        <taxon>Cucujiformia</taxon>
        <taxon>Curculionidae</taxon>
        <taxon>Scolytinae</taxon>
        <taxon>Hypothenemus</taxon>
    </lineage>
</organism>
<evidence type="ECO:0000313" key="4">
    <source>
        <dbReference type="Proteomes" id="UP001566132"/>
    </source>
</evidence>
<dbReference type="PANTHER" id="PTHR12243:SF67">
    <property type="entry name" value="COREPRESSOR OF PANGOLIN, ISOFORM A-RELATED"/>
    <property type="match status" value="1"/>
</dbReference>
<gene>
    <name evidence="3" type="ORF">ABEB36_009644</name>
</gene>
<sequence>MKMSLIEKIIQIVQKYPILYDLNHPDYKNIRKKRQSDDLKKKWKNLRDTYAKYLKTIKTRTGQAAKKNYKNWQWANHMEFFRPFLAFAKTDSNIKNVSQEEFNTEPQTAVTEREQEADISDFEDTIQALLSPAATSQSITETQSTDDTQPTTSGTSRNSFTSSKSLQVSKRRHTTVENKNDSSVSAIVNYFEQKKKERRCENKNQNDLIFAGYAQAVNSFSLKRQSITRLKIAQIISEQELLNIEEMESITRPSNVGTCDVIPSLTPLPASSSEEPTYTNLQSCTTLSEDINSTLSYLSQFQ</sequence>
<dbReference type="AlphaFoldDB" id="A0ABD1EGZ2"/>
<dbReference type="InterPro" id="IPR006578">
    <property type="entry name" value="MADF-dom"/>
</dbReference>
<dbReference type="Pfam" id="PF10545">
    <property type="entry name" value="MADF_DNA_bdg"/>
    <property type="match status" value="1"/>
</dbReference>
<evidence type="ECO:0000313" key="3">
    <source>
        <dbReference type="EMBL" id="KAL1493965.1"/>
    </source>
</evidence>
<dbReference type="Proteomes" id="UP001566132">
    <property type="component" value="Unassembled WGS sequence"/>
</dbReference>
<dbReference type="InterPro" id="IPR039353">
    <property type="entry name" value="TF_Adf1"/>
</dbReference>
<feature type="compositionally biased region" description="Low complexity" evidence="1">
    <location>
        <begin position="140"/>
        <end position="156"/>
    </location>
</feature>
<feature type="region of interest" description="Disordered" evidence="1">
    <location>
        <begin position="134"/>
        <end position="180"/>
    </location>
</feature>
<evidence type="ECO:0000256" key="1">
    <source>
        <dbReference type="SAM" id="MobiDB-lite"/>
    </source>
</evidence>
<feature type="domain" description="MADF" evidence="2">
    <location>
        <begin position="34"/>
        <end position="80"/>
    </location>
</feature>
<proteinExistence type="predicted"/>
<name>A0ABD1EGZ2_HYPHA</name>
<dbReference type="SMART" id="SM00595">
    <property type="entry name" value="MADF"/>
    <property type="match status" value="1"/>
</dbReference>
<protein>
    <recommendedName>
        <fullName evidence="2">MADF domain-containing protein</fullName>
    </recommendedName>
</protein>